<dbReference type="SMART" id="SM00018">
    <property type="entry name" value="PD"/>
    <property type="match status" value="2"/>
</dbReference>
<accession>A0A2Y9SBP7</accession>
<evidence type="ECO:0000256" key="4">
    <source>
        <dbReference type="ARBA" id="ARBA00022737"/>
    </source>
</evidence>
<feature type="disulfide bond" evidence="8">
    <location>
        <begin position="91"/>
        <end position="106"/>
    </location>
</feature>
<feature type="signal peptide" evidence="9">
    <location>
        <begin position="1"/>
        <end position="23"/>
    </location>
</feature>
<evidence type="ECO:0000256" key="1">
    <source>
        <dbReference type="ARBA" id="ARBA00004613"/>
    </source>
</evidence>
<evidence type="ECO:0000259" key="10">
    <source>
        <dbReference type="PROSITE" id="PS51448"/>
    </source>
</evidence>
<dbReference type="PROSITE" id="PS51448">
    <property type="entry name" value="P_TREFOIL_2"/>
    <property type="match status" value="2"/>
</dbReference>
<dbReference type="PROSITE" id="PS00025">
    <property type="entry name" value="P_TREFOIL_1"/>
    <property type="match status" value="1"/>
</dbReference>
<evidence type="ECO:0000256" key="6">
    <source>
        <dbReference type="ARBA" id="ARBA00043900"/>
    </source>
</evidence>
<comment type="caution">
    <text evidence="8">Lacks conserved residue(s) required for the propagation of feature annotation.</text>
</comment>
<comment type="function">
    <text evidence="6">Inhibits gastrointestinal motility and gastric acid secretion. Could function as a structural component of gastric mucus, possibly by stabilizing glycoproteins in the mucus gel through interactions with carbohydrate side chains.</text>
</comment>
<evidence type="ECO:0000256" key="2">
    <source>
        <dbReference type="ARBA" id="ARBA00022525"/>
    </source>
</evidence>
<feature type="domain" description="P-type" evidence="10">
    <location>
        <begin position="79"/>
        <end position="122"/>
    </location>
</feature>
<name>A0A2Y9SBP7_PHYMC</name>
<dbReference type="AlphaFoldDB" id="A0A2Y9SBP7"/>
<dbReference type="Pfam" id="PF00088">
    <property type="entry name" value="Trefoil"/>
    <property type="match status" value="2"/>
</dbReference>
<evidence type="ECO:0000256" key="3">
    <source>
        <dbReference type="ARBA" id="ARBA00022729"/>
    </source>
</evidence>
<protein>
    <recommendedName>
        <fullName evidence="7">Trefoil factor 2</fullName>
    </recommendedName>
</protein>
<proteinExistence type="predicted"/>
<evidence type="ECO:0000256" key="5">
    <source>
        <dbReference type="ARBA" id="ARBA00023157"/>
    </source>
</evidence>
<gene>
    <name evidence="12" type="primary">LOC102975564</name>
</gene>
<keyword evidence="2" id="KW-0964">Secreted</keyword>
<evidence type="ECO:0000256" key="9">
    <source>
        <dbReference type="SAM" id="SignalP"/>
    </source>
</evidence>
<feature type="domain" description="P-type" evidence="10">
    <location>
        <begin position="29"/>
        <end position="73"/>
    </location>
</feature>
<keyword evidence="5 8" id="KW-1015">Disulfide bond</keyword>
<dbReference type="FunFam" id="4.10.110.10:FF:000005">
    <property type="entry name" value="Trefoil factor 2"/>
    <property type="match status" value="1"/>
</dbReference>
<dbReference type="PANTHER" id="PTHR13826:SF17">
    <property type="entry name" value="TREFOIL FACTOR 2"/>
    <property type="match status" value="1"/>
</dbReference>
<dbReference type="InterPro" id="IPR017994">
    <property type="entry name" value="P_trefoil_chordata"/>
</dbReference>
<keyword evidence="4" id="KW-0677">Repeat</keyword>
<reference evidence="12" key="1">
    <citation type="submission" date="2025-08" db="UniProtKB">
        <authorList>
            <consortium name="RefSeq"/>
        </authorList>
    </citation>
    <scope>IDENTIFICATION</scope>
    <source>
        <tissue evidence="12">Muscle</tissue>
    </source>
</reference>
<dbReference type="FunFam" id="4.10.110.10:FF:000001">
    <property type="entry name" value="Trefoil factor 3"/>
    <property type="match status" value="1"/>
</dbReference>
<dbReference type="Gene3D" id="4.10.110.10">
    <property type="entry name" value="Spasmolytic Protein, domain 1"/>
    <property type="match status" value="2"/>
</dbReference>
<sequence>MGDRCTQLLAVLLLLGLCALGGAQKPDPCQCTRLSLKNRVNCGFPGITSDQCFSASCCFNSSISGVPWCFKPLPKQESEECVMETSARVNCGYPGISLEECASRKCCFSDTIPQVPWCFFPLSVQGNVQLLDQEDSRGWGELGRGRS</sequence>
<evidence type="ECO:0000256" key="7">
    <source>
        <dbReference type="ARBA" id="ARBA00044091"/>
    </source>
</evidence>
<organism evidence="11 12">
    <name type="scientific">Physeter macrocephalus</name>
    <name type="common">Sperm whale</name>
    <name type="synonym">Physeter catodon</name>
    <dbReference type="NCBI Taxonomy" id="9755"/>
    <lineage>
        <taxon>Eukaryota</taxon>
        <taxon>Metazoa</taxon>
        <taxon>Chordata</taxon>
        <taxon>Craniata</taxon>
        <taxon>Vertebrata</taxon>
        <taxon>Euteleostomi</taxon>
        <taxon>Mammalia</taxon>
        <taxon>Eutheria</taxon>
        <taxon>Laurasiatheria</taxon>
        <taxon>Artiodactyla</taxon>
        <taxon>Whippomorpha</taxon>
        <taxon>Cetacea</taxon>
        <taxon>Odontoceti</taxon>
        <taxon>Physeteridae</taxon>
        <taxon>Physeter</taxon>
    </lineage>
</organism>
<feature type="disulfide bond" evidence="8">
    <location>
        <begin position="101"/>
        <end position="118"/>
    </location>
</feature>
<feature type="chain" id="PRO_5040801895" description="Trefoil factor 2" evidence="9">
    <location>
        <begin position="24"/>
        <end position="147"/>
    </location>
</feature>
<dbReference type="GO" id="GO:0005615">
    <property type="term" value="C:extracellular space"/>
    <property type="evidence" value="ECO:0007669"/>
    <property type="project" value="TreeGrafter"/>
</dbReference>
<dbReference type="RefSeq" id="XP_023975838.2">
    <property type="nucleotide sequence ID" value="XM_024120070.2"/>
</dbReference>
<dbReference type="OrthoDB" id="10051464at2759"/>
<dbReference type="GeneID" id="102975564"/>
<dbReference type="STRING" id="9755.ENSPCTP00005011267"/>
<dbReference type="GO" id="GO:0060455">
    <property type="term" value="P:negative regulation of gastric acid secretion"/>
    <property type="evidence" value="ECO:0007669"/>
    <property type="project" value="TreeGrafter"/>
</dbReference>
<dbReference type="PANTHER" id="PTHR13826">
    <property type="entry name" value="INTESTINAL TREFOIL FACTOR-RELATED"/>
    <property type="match status" value="1"/>
</dbReference>
<feature type="disulfide bond" evidence="8">
    <location>
        <begin position="52"/>
        <end position="69"/>
    </location>
</feature>
<dbReference type="InterPro" id="IPR044913">
    <property type="entry name" value="P_trefoil_dom_sf"/>
</dbReference>
<keyword evidence="3 9" id="KW-0732">Signal</keyword>
<dbReference type="CDD" id="cd00111">
    <property type="entry name" value="Trefoil"/>
    <property type="match status" value="2"/>
</dbReference>
<dbReference type="InParanoid" id="A0A2Y9SBP7"/>
<keyword evidence="11" id="KW-1185">Reference proteome</keyword>
<dbReference type="InterPro" id="IPR000519">
    <property type="entry name" value="P_trefoil_dom"/>
</dbReference>
<dbReference type="KEGG" id="pcad:102975564"/>
<comment type="subcellular location">
    <subcellularLocation>
        <location evidence="1">Secreted</location>
    </subcellularLocation>
</comment>
<evidence type="ECO:0000313" key="11">
    <source>
        <dbReference type="Proteomes" id="UP000248484"/>
    </source>
</evidence>
<feature type="disulfide bond" evidence="8">
    <location>
        <begin position="42"/>
        <end position="57"/>
    </location>
</feature>
<dbReference type="SUPFAM" id="SSF57492">
    <property type="entry name" value="Trefoil"/>
    <property type="match status" value="2"/>
</dbReference>
<dbReference type="GO" id="GO:0030277">
    <property type="term" value="P:maintenance of gastrointestinal epithelium"/>
    <property type="evidence" value="ECO:0007669"/>
    <property type="project" value="TreeGrafter"/>
</dbReference>
<evidence type="ECO:0000313" key="12">
    <source>
        <dbReference type="RefSeq" id="XP_023975838.2"/>
    </source>
</evidence>
<evidence type="ECO:0000256" key="8">
    <source>
        <dbReference type="PROSITE-ProRule" id="PRU00779"/>
    </source>
</evidence>
<dbReference type="InterPro" id="IPR017957">
    <property type="entry name" value="P_trefoil_CS"/>
</dbReference>
<feature type="disulfide bond" evidence="8">
    <location>
        <begin position="81"/>
        <end position="107"/>
    </location>
</feature>
<dbReference type="PRINTS" id="PR00680">
    <property type="entry name" value="PTREFOIL"/>
</dbReference>
<dbReference type="Proteomes" id="UP000248484">
    <property type="component" value="Chromosome 8"/>
</dbReference>
<dbReference type="GO" id="GO:0070098">
    <property type="term" value="P:chemokine-mediated signaling pathway"/>
    <property type="evidence" value="ECO:0007669"/>
    <property type="project" value="TreeGrafter"/>
</dbReference>
<dbReference type="GO" id="GO:0031723">
    <property type="term" value="F:CXCR4 chemokine receptor binding"/>
    <property type="evidence" value="ECO:0007669"/>
    <property type="project" value="TreeGrafter"/>
</dbReference>